<keyword evidence="3" id="KW-1185">Reference proteome</keyword>
<evidence type="ECO:0000313" key="2">
    <source>
        <dbReference type="EMBL" id="RXN26077.1"/>
    </source>
</evidence>
<comment type="caution">
    <text evidence="2">The sequence shown here is derived from an EMBL/GenBank/DDBJ whole genome shotgun (WGS) entry which is preliminary data.</text>
</comment>
<dbReference type="EMBL" id="QBIY01013405">
    <property type="protein sequence ID" value="RXN05400.1"/>
    <property type="molecule type" value="Genomic_DNA"/>
</dbReference>
<gene>
    <name evidence="2" type="ORF">ROHU_021011</name>
    <name evidence="1" type="ORF">ROHU_033416</name>
</gene>
<accession>A0A498NB51</accession>
<sequence>MPVGVLVELEENDWLIDWSAEVMLPTLLPIHEPLLQFKIPINKSSFSSLESLSSTILSSLLPSQYFSKSVSAPNIPLLFIPPEPAIPSTLPLLAPLSPTVPYNLDPPWDFVSPALAWHVDSLALPHPSKPSAPPQTVYQLAPPWLLALTAPPGTVVPSSPLGFFVPLAPPGSVVATPSPWTSGGVCCAPSLHPYSSVWLLHPTGFTRVLAHTCVTSVHRPPGSSSLSPPWSPWCPFHVARSPCVTSVGQAQVSSLAPPSIISAMGHPHLGCLLLCSGLSSAAYSAMDSSICSSMDCSTICSSKGSSSA</sequence>
<evidence type="ECO:0000313" key="1">
    <source>
        <dbReference type="EMBL" id="RXN05400.1"/>
    </source>
</evidence>
<name>A0A498NB51_LABRO</name>
<protein>
    <submittedName>
        <fullName evidence="2">Vegetative cell wall gp1-like protein</fullName>
    </submittedName>
</protein>
<dbReference type="AlphaFoldDB" id="A0A498NB51"/>
<dbReference type="EMBL" id="QBIY01012243">
    <property type="protein sequence ID" value="RXN26077.1"/>
    <property type="molecule type" value="Genomic_DNA"/>
</dbReference>
<reference evidence="2 3" key="1">
    <citation type="submission" date="2018-03" db="EMBL/GenBank/DDBJ databases">
        <title>Draft genome sequence of Rohu Carp (Labeo rohita).</title>
        <authorList>
            <person name="Das P."/>
            <person name="Kushwaha B."/>
            <person name="Joshi C.G."/>
            <person name="Kumar D."/>
            <person name="Nagpure N.S."/>
            <person name="Sahoo L."/>
            <person name="Das S.P."/>
            <person name="Bit A."/>
            <person name="Patnaik S."/>
            <person name="Meher P.K."/>
            <person name="Jayasankar P."/>
            <person name="Koringa P.G."/>
            <person name="Patel N.V."/>
            <person name="Hinsu A.T."/>
            <person name="Kumar R."/>
            <person name="Pandey M."/>
            <person name="Agarwal S."/>
            <person name="Srivastava S."/>
            <person name="Singh M."/>
            <person name="Iquebal M.A."/>
            <person name="Jaiswal S."/>
            <person name="Angadi U.B."/>
            <person name="Kumar N."/>
            <person name="Raza M."/>
            <person name="Shah T.M."/>
            <person name="Rai A."/>
            <person name="Jena J.K."/>
        </authorList>
    </citation>
    <scope>NUCLEOTIDE SEQUENCE [LARGE SCALE GENOMIC DNA]</scope>
    <source>
        <strain evidence="2">DASCIFA01</strain>
        <tissue evidence="2">Testis</tissue>
    </source>
</reference>
<evidence type="ECO:0000313" key="3">
    <source>
        <dbReference type="Proteomes" id="UP000290572"/>
    </source>
</evidence>
<dbReference type="Proteomes" id="UP000290572">
    <property type="component" value="Unassembled WGS sequence"/>
</dbReference>
<proteinExistence type="predicted"/>
<organism evidence="2 3">
    <name type="scientific">Labeo rohita</name>
    <name type="common">Indian major carp</name>
    <name type="synonym">Cyprinus rohita</name>
    <dbReference type="NCBI Taxonomy" id="84645"/>
    <lineage>
        <taxon>Eukaryota</taxon>
        <taxon>Metazoa</taxon>
        <taxon>Chordata</taxon>
        <taxon>Craniata</taxon>
        <taxon>Vertebrata</taxon>
        <taxon>Euteleostomi</taxon>
        <taxon>Actinopterygii</taxon>
        <taxon>Neopterygii</taxon>
        <taxon>Teleostei</taxon>
        <taxon>Ostariophysi</taxon>
        <taxon>Cypriniformes</taxon>
        <taxon>Cyprinidae</taxon>
        <taxon>Labeoninae</taxon>
        <taxon>Labeonini</taxon>
        <taxon>Labeo</taxon>
    </lineage>
</organism>